<organism evidence="1 2">
    <name type="scientific">Paenibacillus silvestris</name>
    <dbReference type="NCBI Taxonomy" id="2606219"/>
    <lineage>
        <taxon>Bacteria</taxon>
        <taxon>Bacillati</taxon>
        <taxon>Bacillota</taxon>
        <taxon>Bacilli</taxon>
        <taxon>Bacillales</taxon>
        <taxon>Paenibacillaceae</taxon>
        <taxon>Paenibacillus</taxon>
    </lineage>
</organism>
<dbReference type="Proteomes" id="UP000481087">
    <property type="component" value="Unassembled WGS sequence"/>
</dbReference>
<dbReference type="AlphaFoldDB" id="A0A6L8UYP4"/>
<evidence type="ECO:0000313" key="1">
    <source>
        <dbReference type="EMBL" id="MZQ83185.1"/>
    </source>
</evidence>
<dbReference type="EMBL" id="WTUZ01000016">
    <property type="protein sequence ID" value="MZQ83185.1"/>
    <property type="molecule type" value="Genomic_DNA"/>
</dbReference>
<sequence>MINENEVGTGMGTMQVLTDYQLERWIRDHTQVISKRRQDEPDWKQLTQYAAYHAINEWYSLPPKSRTFLTLTSLFERRWTNKFRKFDSLGFYMDVKRSVLMHLYKALTGENSVECPLMLFESSNVWVEELNLGLSMIMQVMEPTKDSFVIHKYMMEENEAAVQMFFHMTVVYCYKAFGKMPERMQVWNMMNGKQYRVTLEDMDVSSSMDYLKLVSEVYMQNDNCPCCSGRLVM</sequence>
<proteinExistence type="predicted"/>
<name>A0A6L8UYP4_9BACL</name>
<comment type="caution">
    <text evidence="1">The sequence shown here is derived from an EMBL/GenBank/DDBJ whole genome shotgun (WGS) entry which is preliminary data.</text>
</comment>
<protein>
    <submittedName>
        <fullName evidence="1">Uncharacterized protein</fullName>
    </submittedName>
</protein>
<dbReference type="RefSeq" id="WP_161407353.1">
    <property type="nucleotide sequence ID" value="NZ_WTUZ01000016.1"/>
</dbReference>
<gene>
    <name evidence="1" type="ORF">GQF01_13805</name>
</gene>
<reference evidence="1 2" key="1">
    <citation type="submission" date="2019-12" db="EMBL/GenBank/DDBJ databases">
        <title>Paenibacillus sp. nov. sp. isolated from soil.</title>
        <authorList>
            <person name="Kim J."/>
            <person name="Jeong S.E."/>
            <person name="Jung H.S."/>
            <person name="Jeon C.O."/>
        </authorList>
    </citation>
    <scope>NUCLEOTIDE SEQUENCE [LARGE SCALE GENOMIC DNA]</scope>
    <source>
        <strain evidence="1 2">5J-6</strain>
    </source>
</reference>
<keyword evidence="2" id="KW-1185">Reference proteome</keyword>
<evidence type="ECO:0000313" key="2">
    <source>
        <dbReference type="Proteomes" id="UP000481087"/>
    </source>
</evidence>
<accession>A0A6L8UYP4</accession>